<proteinExistence type="predicted"/>
<dbReference type="KEGG" id="nsh:GXM_07295"/>
<evidence type="ECO:0000256" key="1">
    <source>
        <dbReference type="SAM" id="Phobius"/>
    </source>
</evidence>
<evidence type="ECO:0000313" key="2">
    <source>
        <dbReference type="EMBL" id="QFS49801.1"/>
    </source>
</evidence>
<dbReference type="AlphaFoldDB" id="A0A5P8WB67"/>
<sequence length="261" mass="28908">MLKAKSKSQPARLLSYGQSTSTPIAMAITITAGGTILSILLQIVNIGMSSSTNRHVKGMTVVQLQDGSISPGKFAAPNEREDETIKRFISDSMIKMFGWNGIIEATENGENVTKPDKGIDVQTTKNSRKRIPTRAWEAAFALSENQDFRANFLKKLAEIVPTGVFNGEVQVSLVTRHISEPRKIKDGKWEVDYIGTLVSFDRNENQGKGIAFNKTITVEAIDTPKLPNKPTELDKKIYLVREPGLEITQIVDYNLGQKENN</sequence>
<keyword evidence="3" id="KW-1185">Reference proteome</keyword>
<evidence type="ECO:0008006" key="4">
    <source>
        <dbReference type="Google" id="ProtNLM"/>
    </source>
</evidence>
<organism evidence="2 3">
    <name type="scientific">Nostoc sphaeroides CCNUC1</name>
    <dbReference type="NCBI Taxonomy" id="2653204"/>
    <lineage>
        <taxon>Bacteria</taxon>
        <taxon>Bacillati</taxon>
        <taxon>Cyanobacteriota</taxon>
        <taxon>Cyanophyceae</taxon>
        <taxon>Nostocales</taxon>
        <taxon>Nostocaceae</taxon>
        <taxon>Nostoc</taxon>
    </lineage>
</organism>
<evidence type="ECO:0000313" key="3">
    <source>
        <dbReference type="Proteomes" id="UP000326678"/>
    </source>
</evidence>
<keyword evidence="1" id="KW-0812">Transmembrane</keyword>
<feature type="transmembrane region" description="Helical" evidence="1">
    <location>
        <begin position="21"/>
        <end position="44"/>
    </location>
</feature>
<dbReference type="Proteomes" id="UP000326678">
    <property type="component" value="Chromosome Gxm2"/>
</dbReference>
<name>A0A5P8WB67_9NOSO</name>
<keyword evidence="1" id="KW-0472">Membrane</keyword>
<dbReference type="RefSeq" id="WP_152591061.1">
    <property type="nucleotide sequence ID" value="NZ_CP045227.1"/>
</dbReference>
<gene>
    <name evidence="2" type="ORF">GXM_07295</name>
</gene>
<accession>A0A5P8WB67</accession>
<protein>
    <recommendedName>
        <fullName evidence="4">Esterase/lipase</fullName>
    </recommendedName>
</protein>
<reference evidence="2 3" key="1">
    <citation type="submission" date="2019-10" db="EMBL/GenBank/DDBJ databases">
        <title>Genomic and transcriptomic insights into the perfect genentic adaptation of a filamentous nitrogen-fixing cyanobacterium to rice fields.</title>
        <authorList>
            <person name="Chen Z."/>
        </authorList>
    </citation>
    <scope>NUCLEOTIDE SEQUENCE [LARGE SCALE GENOMIC DNA]</scope>
    <source>
        <strain evidence="2">CCNUC1</strain>
    </source>
</reference>
<dbReference type="EMBL" id="CP045227">
    <property type="protein sequence ID" value="QFS49801.1"/>
    <property type="molecule type" value="Genomic_DNA"/>
</dbReference>
<keyword evidence="1" id="KW-1133">Transmembrane helix</keyword>